<dbReference type="EMBL" id="LAZR01033886">
    <property type="protein sequence ID" value="KKL46850.1"/>
    <property type="molecule type" value="Genomic_DNA"/>
</dbReference>
<sequence length="143" mass="15304">MAIIFPRRHPTTPGFRRLTIAPRAIVGVSVAPTSAIQQVVEHPGQWWEFGVTLPPMPRATAEEWVAFLLSCNGRSRTFLLGDPVGANPRGVASGTPNVAGAHVVATNSLLTHGWPASTNGLLLPGDWIQVGRNYLTDADAFNT</sequence>
<gene>
    <name evidence="1" type="ORF">LCGC14_2341430</name>
</gene>
<comment type="caution">
    <text evidence="1">The sequence shown here is derived from an EMBL/GenBank/DDBJ whole genome shotgun (WGS) entry which is preliminary data.</text>
</comment>
<feature type="non-terminal residue" evidence="1">
    <location>
        <position position="143"/>
    </location>
</feature>
<dbReference type="AlphaFoldDB" id="A0A0F9EPN2"/>
<proteinExistence type="predicted"/>
<protein>
    <submittedName>
        <fullName evidence="1">Uncharacterized protein</fullName>
    </submittedName>
</protein>
<accession>A0A0F9EPN2</accession>
<reference evidence="1" key="1">
    <citation type="journal article" date="2015" name="Nature">
        <title>Complex archaea that bridge the gap between prokaryotes and eukaryotes.</title>
        <authorList>
            <person name="Spang A."/>
            <person name="Saw J.H."/>
            <person name="Jorgensen S.L."/>
            <person name="Zaremba-Niedzwiedzka K."/>
            <person name="Martijn J."/>
            <person name="Lind A.E."/>
            <person name="van Eijk R."/>
            <person name="Schleper C."/>
            <person name="Guy L."/>
            <person name="Ettema T.J."/>
        </authorList>
    </citation>
    <scope>NUCLEOTIDE SEQUENCE</scope>
</reference>
<name>A0A0F9EPN2_9ZZZZ</name>
<evidence type="ECO:0000313" key="1">
    <source>
        <dbReference type="EMBL" id="KKL46850.1"/>
    </source>
</evidence>
<organism evidence="1">
    <name type="scientific">marine sediment metagenome</name>
    <dbReference type="NCBI Taxonomy" id="412755"/>
    <lineage>
        <taxon>unclassified sequences</taxon>
        <taxon>metagenomes</taxon>
        <taxon>ecological metagenomes</taxon>
    </lineage>
</organism>